<keyword evidence="2" id="KW-1185">Reference proteome</keyword>
<comment type="caution">
    <text evidence="1">The sequence shown here is derived from an EMBL/GenBank/DDBJ whole genome shotgun (WGS) entry which is preliminary data.</text>
</comment>
<proteinExistence type="predicted"/>
<dbReference type="Proteomes" id="UP001243989">
    <property type="component" value="Unassembled WGS sequence"/>
</dbReference>
<protein>
    <submittedName>
        <fullName evidence="1">Uncharacterized protein</fullName>
    </submittedName>
</protein>
<sequence length="166" mass="17918">MTEFPCEGTTRQTCKHHGVGQAGTKVVIGIGAGGKGIDDIHRFIVPSTNRISLGDDEIVETSRLSPSLSLNLAMLSVDSQLKCRAVPSPSTPKLAFHLFILFFPSWFTPFRSLSVSGPPLPPAHHITLISFPPARLCCNLLPGLDSSHVSSKGIHIHSEFLRVSEP</sequence>
<reference evidence="1" key="1">
    <citation type="submission" date="2021-06" db="EMBL/GenBank/DDBJ databases">
        <title>Comparative genomics, transcriptomics and evolutionary studies reveal genomic signatures of adaptation to plant cell wall in hemibiotrophic fungi.</title>
        <authorList>
            <consortium name="DOE Joint Genome Institute"/>
            <person name="Baroncelli R."/>
            <person name="Diaz J.F."/>
            <person name="Benocci T."/>
            <person name="Peng M."/>
            <person name="Battaglia E."/>
            <person name="Haridas S."/>
            <person name="Andreopoulos W."/>
            <person name="Labutti K."/>
            <person name="Pangilinan J."/>
            <person name="Floch G.L."/>
            <person name="Makela M.R."/>
            <person name="Henrissat B."/>
            <person name="Grigoriev I.V."/>
            <person name="Crouch J.A."/>
            <person name="De Vries R.P."/>
            <person name="Sukno S.A."/>
            <person name="Thon M.R."/>
        </authorList>
    </citation>
    <scope>NUCLEOTIDE SEQUENCE</scope>
    <source>
        <strain evidence="1">CBS 102054</strain>
    </source>
</reference>
<evidence type="ECO:0000313" key="1">
    <source>
        <dbReference type="EMBL" id="KAK1633588.1"/>
    </source>
</evidence>
<dbReference type="AlphaFoldDB" id="A0AAI9ZMD3"/>
<accession>A0AAI9ZMD3</accession>
<dbReference type="GeneID" id="85481014"/>
<organism evidence="1 2">
    <name type="scientific">Colletotrichum phormii</name>
    <dbReference type="NCBI Taxonomy" id="359342"/>
    <lineage>
        <taxon>Eukaryota</taxon>
        <taxon>Fungi</taxon>
        <taxon>Dikarya</taxon>
        <taxon>Ascomycota</taxon>
        <taxon>Pezizomycotina</taxon>
        <taxon>Sordariomycetes</taxon>
        <taxon>Hypocreomycetidae</taxon>
        <taxon>Glomerellales</taxon>
        <taxon>Glomerellaceae</taxon>
        <taxon>Colletotrichum</taxon>
        <taxon>Colletotrichum acutatum species complex</taxon>
    </lineage>
</organism>
<evidence type="ECO:0000313" key="2">
    <source>
        <dbReference type="Proteomes" id="UP001243989"/>
    </source>
</evidence>
<name>A0AAI9ZMD3_9PEZI</name>
<dbReference type="RefSeq" id="XP_060442195.1">
    <property type="nucleotide sequence ID" value="XM_060596152.1"/>
</dbReference>
<gene>
    <name evidence="1" type="ORF">BDP81DRAFT_68465</name>
</gene>
<dbReference type="EMBL" id="JAHMHQ010000017">
    <property type="protein sequence ID" value="KAK1633588.1"/>
    <property type="molecule type" value="Genomic_DNA"/>
</dbReference>